<dbReference type="PANTHER" id="PTHR14905">
    <property type="entry name" value="NG37"/>
    <property type="match status" value="1"/>
</dbReference>
<feature type="compositionally biased region" description="Low complexity" evidence="1">
    <location>
        <begin position="259"/>
        <end position="276"/>
    </location>
</feature>
<dbReference type="Proteomes" id="UP000472263">
    <property type="component" value="Chromosome 1"/>
</dbReference>
<dbReference type="Pfam" id="PF23560">
    <property type="entry name" value="GBD_Hemicentin"/>
    <property type="match status" value="1"/>
</dbReference>
<feature type="domain" description="Hemicentin/VWA7 galactose-binding" evidence="2">
    <location>
        <begin position="66"/>
        <end position="165"/>
    </location>
</feature>
<dbReference type="GeneTree" id="ENSGT00390000011517"/>
<dbReference type="InterPro" id="IPR057615">
    <property type="entry name" value="Ig_VWA7"/>
</dbReference>
<feature type="region of interest" description="Disordered" evidence="1">
    <location>
        <begin position="254"/>
        <end position="298"/>
    </location>
</feature>
<keyword evidence="5" id="KW-1185">Reference proteome</keyword>
<proteinExistence type="predicted"/>
<feature type="region of interest" description="Disordered" evidence="1">
    <location>
        <begin position="1"/>
        <end position="23"/>
    </location>
</feature>
<name>A0A668A4N0_9TELE</name>
<dbReference type="InterPro" id="IPR052577">
    <property type="entry name" value="VWA7"/>
</dbReference>
<evidence type="ECO:0000259" key="3">
    <source>
        <dbReference type="Pfam" id="PF23619"/>
    </source>
</evidence>
<feature type="domain" description="VWA7 Ig-like" evidence="3">
    <location>
        <begin position="288"/>
        <end position="392"/>
    </location>
</feature>
<evidence type="ECO:0000313" key="5">
    <source>
        <dbReference type="Proteomes" id="UP000472263"/>
    </source>
</evidence>
<sequence>MLTGTVSSRRRRRGLQGGRSRSLSEADAQLYRDLSQASGGQSIEVTKTDLSLATTVIEDASTSGVVTVFQAVRSPGKPENFTFLVDGSIKNLTAYITGVSSLTFSLTSSTGVSQSSSESSGPLGSFTTVGNLRRFTFNTDNQTGSWEISINSNDPYSLKVTGQSSVNFIYNLVEAHEGAHGDFSLKEGRVLTGGNASLLVSVTGGDTMKVTDVALVEGSGSREVNGSLQSVGSGNYLVTVNGVPEGAFVLRLRGEDSTTSRSTTTSSSFQRQGSTQIRTSSISVTAQANTTTTEPGTTISVPFTVSITTNGVVNDSASGTFTVRATNDRSYTSTSPTTVSIAAGSGGKANGTVTLTVPASAASGTDVTLTIEAENAATSDTNYAVLRLSVVAKVTDFTRPVCQAASVSDICPSSSSLCGSSQWEFSANLTDGINGTGIQSVTVRQGNGTLNTSMMTGAGGENITVISYSASCCSQTVEVVAVDGAGNVGTCVGQARLTVHTTVPSVNTTAAVNTTAVATTTSRGHTFTTSQFLLTSVVMSLLWK</sequence>
<dbReference type="PANTHER" id="PTHR14905:SF18">
    <property type="entry name" value="VON WILLEBRAND FACTOR A DOMAIN-CONTAINING 10, TANDEM DUPLICATE 1-RELATED"/>
    <property type="match status" value="1"/>
</dbReference>
<protein>
    <submittedName>
        <fullName evidence="4">Uncharacterized protein</fullName>
    </submittedName>
</protein>
<feature type="compositionally biased region" description="Polar residues" evidence="1">
    <location>
        <begin position="277"/>
        <end position="298"/>
    </location>
</feature>
<dbReference type="AlphaFoldDB" id="A0A668A4N0"/>
<dbReference type="Ensembl" id="ENSMMDT00005043681.1">
    <property type="protein sequence ID" value="ENSMMDP00005042814.1"/>
    <property type="gene ID" value="ENSMMDG00005019720.1"/>
</dbReference>
<accession>A0A668A4N0</accession>
<dbReference type="InParanoid" id="A0A668A4N0"/>
<evidence type="ECO:0000313" key="4">
    <source>
        <dbReference type="Ensembl" id="ENSMMDP00005042814.1"/>
    </source>
</evidence>
<dbReference type="Pfam" id="PF23619">
    <property type="entry name" value="Ig_VWA7"/>
    <property type="match status" value="1"/>
</dbReference>
<organism evidence="4 5">
    <name type="scientific">Myripristis murdjan</name>
    <name type="common">pinecone soldierfish</name>
    <dbReference type="NCBI Taxonomy" id="586833"/>
    <lineage>
        <taxon>Eukaryota</taxon>
        <taxon>Metazoa</taxon>
        <taxon>Chordata</taxon>
        <taxon>Craniata</taxon>
        <taxon>Vertebrata</taxon>
        <taxon>Euteleostomi</taxon>
        <taxon>Actinopterygii</taxon>
        <taxon>Neopterygii</taxon>
        <taxon>Teleostei</taxon>
        <taxon>Neoteleostei</taxon>
        <taxon>Acanthomorphata</taxon>
        <taxon>Holocentriformes</taxon>
        <taxon>Holocentridae</taxon>
        <taxon>Myripristis</taxon>
    </lineage>
</organism>
<evidence type="ECO:0000259" key="2">
    <source>
        <dbReference type="Pfam" id="PF23560"/>
    </source>
</evidence>
<evidence type="ECO:0000256" key="1">
    <source>
        <dbReference type="SAM" id="MobiDB-lite"/>
    </source>
</evidence>
<reference evidence="4" key="1">
    <citation type="submission" date="2019-06" db="EMBL/GenBank/DDBJ databases">
        <authorList>
            <consortium name="Wellcome Sanger Institute Data Sharing"/>
        </authorList>
    </citation>
    <scope>NUCLEOTIDE SEQUENCE [LARGE SCALE GENOMIC DNA]</scope>
</reference>
<reference evidence="4" key="3">
    <citation type="submission" date="2025-09" db="UniProtKB">
        <authorList>
            <consortium name="Ensembl"/>
        </authorList>
    </citation>
    <scope>IDENTIFICATION</scope>
</reference>
<dbReference type="InterPro" id="IPR056475">
    <property type="entry name" value="GBD_Hemicentin/VWA7"/>
</dbReference>
<reference evidence="4" key="2">
    <citation type="submission" date="2025-08" db="UniProtKB">
        <authorList>
            <consortium name="Ensembl"/>
        </authorList>
    </citation>
    <scope>IDENTIFICATION</scope>
</reference>